<dbReference type="Gene3D" id="1.10.287.110">
    <property type="entry name" value="DnaJ domain"/>
    <property type="match status" value="1"/>
</dbReference>
<dbReference type="PROSITE" id="PS50076">
    <property type="entry name" value="DNAJ_2"/>
    <property type="match status" value="1"/>
</dbReference>
<organism evidence="3 4">
    <name type="scientific">Desulfoplanes formicivorans</name>
    <dbReference type="NCBI Taxonomy" id="1592317"/>
    <lineage>
        <taxon>Bacteria</taxon>
        <taxon>Pseudomonadati</taxon>
        <taxon>Thermodesulfobacteriota</taxon>
        <taxon>Desulfovibrionia</taxon>
        <taxon>Desulfovibrionales</taxon>
        <taxon>Desulfoplanaceae</taxon>
        <taxon>Desulfoplanes</taxon>
    </lineage>
</organism>
<accession>A0A194AG94</accession>
<evidence type="ECO:0000313" key="4">
    <source>
        <dbReference type="Proteomes" id="UP000095200"/>
    </source>
</evidence>
<evidence type="ECO:0000313" key="3">
    <source>
        <dbReference type="EMBL" id="GAU08106.1"/>
    </source>
</evidence>
<feature type="domain" description="J" evidence="2">
    <location>
        <begin position="5"/>
        <end position="62"/>
    </location>
</feature>
<feature type="compositionally biased region" description="Basic and acidic residues" evidence="1">
    <location>
        <begin position="65"/>
        <end position="78"/>
    </location>
</feature>
<dbReference type="Pfam" id="PF00226">
    <property type="entry name" value="DnaJ"/>
    <property type="match status" value="1"/>
</dbReference>
<gene>
    <name evidence="3" type="ORF">DPF_0808</name>
</gene>
<dbReference type="InterPro" id="IPR001623">
    <property type="entry name" value="DnaJ_domain"/>
</dbReference>
<dbReference type="SMART" id="SM00271">
    <property type="entry name" value="DnaJ"/>
    <property type="match status" value="1"/>
</dbReference>
<reference evidence="4" key="1">
    <citation type="submission" date="2016-06" db="EMBL/GenBank/DDBJ databases">
        <title>Draft genome sequence of Desulfoplanes formicivorans strain Pf12B.</title>
        <authorList>
            <person name="Watanabe M."/>
            <person name="Kojima H."/>
            <person name="Fukui M."/>
        </authorList>
    </citation>
    <scope>NUCLEOTIDE SEQUENCE [LARGE SCALE GENOMIC DNA]</scope>
    <source>
        <strain evidence="4">Pf12B</strain>
    </source>
</reference>
<feature type="region of interest" description="Disordered" evidence="1">
    <location>
        <begin position="65"/>
        <end position="114"/>
    </location>
</feature>
<dbReference type="Proteomes" id="UP000095200">
    <property type="component" value="Unassembled WGS sequence"/>
</dbReference>
<dbReference type="OrthoDB" id="9779622at2"/>
<dbReference type="GO" id="GO:0044183">
    <property type="term" value="F:protein folding chaperone"/>
    <property type="evidence" value="ECO:0007669"/>
    <property type="project" value="TreeGrafter"/>
</dbReference>
<comment type="caution">
    <text evidence="3">The sequence shown here is derived from an EMBL/GenBank/DDBJ whole genome shotgun (WGS) entry which is preliminary data.</text>
</comment>
<evidence type="ECO:0000256" key="1">
    <source>
        <dbReference type="SAM" id="MobiDB-lite"/>
    </source>
</evidence>
<dbReference type="CDD" id="cd06257">
    <property type="entry name" value="DnaJ"/>
    <property type="match status" value="1"/>
</dbReference>
<dbReference type="GO" id="GO:0005737">
    <property type="term" value="C:cytoplasm"/>
    <property type="evidence" value="ECO:0007669"/>
    <property type="project" value="TreeGrafter"/>
</dbReference>
<keyword evidence="4" id="KW-1185">Reference proteome</keyword>
<dbReference type="STRING" id="1592317.DPF_0808"/>
<dbReference type="PRINTS" id="PR00625">
    <property type="entry name" value="JDOMAIN"/>
</dbReference>
<dbReference type="PANTHER" id="PTHR43948">
    <property type="entry name" value="DNAJ HOMOLOG SUBFAMILY B"/>
    <property type="match status" value="1"/>
</dbReference>
<evidence type="ECO:0000259" key="2">
    <source>
        <dbReference type="PROSITE" id="PS50076"/>
    </source>
</evidence>
<dbReference type="SUPFAM" id="SSF46565">
    <property type="entry name" value="Chaperone J-domain"/>
    <property type="match status" value="1"/>
</dbReference>
<dbReference type="GO" id="GO:0051087">
    <property type="term" value="F:protein-folding chaperone binding"/>
    <property type="evidence" value="ECO:0007669"/>
    <property type="project" value="TreeGrafter"/>
</dbReference>
<feature type="compositionally biased region" description="Polar residues" evidence="1">
    <location>
        <begin position="79"/>
        <end position="93"/>
    </location>
</feature>
<dbReference type="RefSeq" id="WP_069857604.1">
    <property type="nucleotide sequence ID" value="NZ_BDFE01000009.1"/>
</dbReference>
<dbReference type="GO" id="GO:0051082">
    <property type="term" value="F:unfolded protein binding"/>
    <property type="evidence" value="ECO:0007669"/>
    <property type="project" value="TreeGrafter"/>
</dbReference>
<dbReference type="PANTHER" id="PTHR43948:SF10">
    <property type="entry name" value="MRJ, ISOFORM E"/>
    <property type="match status" value="1"/>
</dbReference>
<dbReference type="InterPro" id="IPR036869">
    <property type="entry name" value="J_dom_sf"/>
</dbReference>
<proteinExistence type="predicted"/>
<dbReference type="EMBL" id="BDFE01000009">
    <property type="protein sequence ID" value="GAU08106.1"/>
    <property type="molecule type" value="Genomic_DNA"/>
</dbReference>
<name>A0A194AG94_9BACT</name>
<protein>
    <submittedName>
        <fullName evidence="3">Molecular chaperone DnaJ</fullName>
    </submittedName>
</protein>
<sequence>MDLRQAYRIIGLRFGADLDTVKSAFRKQAFAYHPDLHPDDPQAAKKFHDLNKAYVHLKEYLTAKEQKKAARKQARSEDQTPPTGSTSFASAHASNGHKADTFASDNRQRPKKGFAARQEETLKDILNDPFARQVFEDIFERIKTRKPSISTRAQTTAGTPQKKLSLSWGKRSLDLDVTHGLWTGVKKWFGSQLDDWQTIHLPAPQLRPGSKVRVQIQRKGKGSMSLELRLPHNFIVGRPIRLKGQGRSLGPFKGDLYLRFLAV</sequence>
<dbReference type="AlphaFoldDB" id="A0A194AG94"/>